<dbReference type="EMBL" id="QTSX02002858">
    <property type="protein sequence ID" value="KAJ9074436.1"/>
    <property type="molecule type" value="Genomic_DNA"/>
</dbReference>
<comment type="caution">
    <text evidence="1">The sequence shown here is derived from an EMBL/GenBank/DDBJ whole genome shotgun (WGS) entry which is preliminary data.</text>
</comment>
<accession>A0ACC2TIY3</accession>
<sequence>MERTPLPSPQFAILMGIRFIEPISFSMLLPFVYFMVRDFHVTYDTDKISTYAGLLASSFAVAECVSGVPWGMVSDRIGRKPVLMLGLGGTIVCTLMFGVSQSYVWALVSRIMAGLLSGNVGVMKSMTAEMTDQTNRAVGFNYFSMSYGLGFIVGPAMGGFLTDPVTNIPYIFGKSTFLQKFPYFLPCAVTASICAVGMVLCQIYLKETLNRCQIDAVQVSLNGGDSEVKPQAASAIGRTTWITILSYTSLSLITVLIEELFPFWASTSPEKGGLGFGAPRTGSVFAVSGVVLVLMQLLAYPFLQRHFGTMFLYRWVFIVYTPVILFMPYAGKFSLVFPAIMIAYGFRACCGAVAFTSFDILLPETCPDSILGKVNGVSHSLGSLARAVGPTICGLLYAWSLGNGLSFPFDYRFMFNVIATMCLGTFVIVTQIKLSRP</sequence>
<dbReference type="Proteomes" id="UP001165960">
    <property type="component" value="Unassembled WGS sequence"/>
</dbReference>
<organism evidence="1 2">
    <name type="scientific">Entomophthora muscae</name>
    <dbReference type="NCBI Taxonomy" id="34485"/>
    <lineage>
        <taxon>Eukaryota</taxon>
        <taxon>Fungi</taxon>
        <taxon>Fungi incertae sedis</taxon>
        <taxon>Zoopagomycota</taxon>
        <taxon>Entomophthoromycotina</taxon>
        <taxon>Entomophthoromycetes</taxon>
        <taxon>Entomophthorales</taxon>
        <taxon>Entomophthoraceae</taxon>
        <taxon>Entomophthora</taxon>
    </lineage>
</organism>
<evidence type="ECO:0000313" key="2">
    <source>
        <dbReference type="Proteomes" id="UP001165960"/>
    </source>
</evidence>
<gene>
    <name evidence="1" type="ORF">DSO57_1006397</name>
</gene>
<evidence type="ECO:0000313" key="1">
    <source>
        <dbReference type="EMBL" id="KAJ9074436.1"/>
    </source>
</evidence>
<reference evidence="1" key="1">
    <citation type="submission" date="2022-04" db="EMBL/GenBank/DDBJ databases">
        <title>Genome of the entomopathogenic fungus Entomophthora muscae.</title>
        <authorList>
            <person name="Elya C."/>
            <person name="Lovett B.R."/>
            <person name="Lee E."/>
            <person name="Macias A.M."/>
            <person name="Hajek A.E."/>
            <person name="De Bivort B.L."/>
            <person name="Kasson M.T."/>
            <person name="De Fine Licht H.H."/>
            <person name="Stajich J.E."/>
        </authorList>
    </citation>
    <scope>NUCLEOTIDE SEQUENCE</scope>
    <source>
        <strain evidence="1">Berkeley</strain>
    </source>
</reference>
<proteinExistence type="predicted"/>
<protein>
    <submittedName>
        <fullName evidence="1">Uncharacterized protein</fullName>
    </submittedName>
</protein>
<name>A0ACC2TIY3_9FUNG</name>
<keyword evidence="2" id="KW-1185">Reference proteome</keyword>